<evidence type="ECO:0000313" key="3">
    <source>
        <dbReference type="Proteomes" id="UP001500305"/>
    </source>
</evidence>
<protein>
    <submittedName>
        <fullName evidence="2">Uncharacterized protein</fullName>
    </submittedName>
</protein>
<dbReference type="Proteomes" id="UP001500305">
    <property type="component" value="Unassembled WGS sequence"/>
</dbReference>
<comment type="caution">
    <text evidence="2">The sequence shown here is derived from an EMBL/GenBank/DDBJ whole genome shotgun (WGS) entry which is preliminary data.</text>
</comment>
<accession>A0ABP5R3T8</accession>
<organism evidence="2 3">
    <name type="scientific">Kitasatospora cystarginea</name>
    <dbReference type="NCBI Taxonomy" id="58350"/>
    <lineage>
        <taxon>Bacteria</taxon>
        <taxon>Bacillati</taxon>
        <taxon>Actinomycetota</taxon>
        <taxon>Actinomycetes</taxon>
        <taxon>Kitasatosporales</taxon>
        <taxon>Streptomycetaceae</taxon>
        <taxon>Kitasatospora</taxon>
    </lineage>
</organism>
<keyword evidence="3" id="KW-1185">Reference proteome</keyword>
<gene>
    <name evidence="2" type="ORF">GCM10010430_33490</name>
</gene>
<proteinExistence type="predicted"/>
<feature type="region of interest" description="Disordered" evidence="1">
    <location>
        <begin position="269"/>
        <end position="306"/>
    </location>
</feature>
<sequence length="306" mass="34083">MPVVELVVHPLLDGRLGRRGVERGGLGLPVDPVRTRARGPRYARRLRGLGSLRLADGLSRLRHLLLRELLPWLPELPGLPHLPRLPGLPLRHELLRYRLLLDLLGHLLRHLLLRVAELVVLPAALHELALLLCLLHHLLLDVELLAAERLAALLLRLRDLLPVLVLLPALLLRETLLDELGLVELLALLLLGHLLPGPGLLVLLRHLLLLLAAVSRVAWVPRLRALGLVAPAQISHRTPYANRQDRADRAHWPAARELVPVTPRTGVLAQRPGEDVTVPQQTVHPGRGGVSEQRRSARNLSRPGWR</sequence>
<evidence type="ECO:0000256" key="1">
    <source>
        <dbReference type="SAM" id="MobiDB-lite"/>
    </source>
</evidence>
<name>A0ABP5R3T8_9ACTN</name>
<evidence type="ECO:0000313" key="2">
    <source>
        <dbReference type="EMBL" id="GAA2248350.1"/>
    </source>
</evidence>
<reference evidence="3" key="1">
    <citation type="journal article" date="2019" name="Int. J. Syst. Evol. Microbiol.">
        <title>The Global Catalogue of Microorganisms (GCM) 10K type strain sequencing project: providing services to taxonomists for standard genome sequencing and annotation.</title>
        <authorList>
            <consortium name="The Broad Institute Genomics Platform"/>
            <consortium name="The Broad Institute Genome Sequencing Center for Infectious Disease"/>
            <person name="Wu L."/>
            <person name="Ma J."/>
        </authorList>
    </citation>
    <scope>NUCLEOTIDE SEQUENCE [LARGE SCALE GENOMIC DNA]</scope>
    <source>
        <strain evidence="3">JCM 7356</strain>
    </source>
</reference>
<dbReference type="EMBL" id="BAAATR010000013">
    <property type="protein sequence ID" value="GAA2248350.1"/>
    <property type="molecule type" value="Genomic_DNA"/>
</dbReference>